<dbReference type="InParanoid" id="A0A1X7VFT2"/>
<dbReference type="Proteomes" id="UP000007879">
    <property type="component" value="Unassembled WGS sequence"/>
</dbReference>
<dbReference type="Gene3D" id="3.80.10.10">
    <property type="entry name" value="Ribonuclease Inhibitor"/>
    <property type="match status" value="1"/>
</dbReference>
<accession>A0A1X7VFT2</accession>
<dbReference type="SUPFAM" id="SSF52047">
    <property type="entry name" value="RNI-like"/>
    <property type="match status" value="1"/>
</dbReference>
<protein>
    <submittedName>
        <fullName evidence="1">Uncharacterized protein</fullName>
    </submittedName>
</protein>
<reference evidence="2" key="1">
    <citation type="journal article" date="2010" name="Nature">
        <title>The Amphimedon queenslandica genome and the evolution of animal complexity.</title>
        <authorList>
            <person name="Srivastava M."/>
            <person name="Simakov O."/>
            <person name="Chapman J."/>
            <person name="Fahey B."/>
            <person name="Gauthier M.E."/>
            <person name="Mitros T."/>
            <person name="Richards G.S."/>
            <person name="Conaco C."/>
            <person name="Dacre M."/>
            <person name="Hellsten U."/>
            <person name="Larroux C."/>
            <person name="Putnam N.H."/>
            <person name="Stanke M."/>
            <person name="Adamska M."/>
            <person name="Darling A."/>
            <person name="Degnan S.M."/>
            <person name="Oakley T.H."/>
            <person name="Plachetzki D.C."/>
            <person name="Zhai Y."/>
            <person name="Adamski M."/>
            <person name="Calcino A."/>
            <person name="Cummins S.F."/>
            <person name="Goodstein D.M."/>
            <person name="Harris C."/>
            <person name="Jackson D.J."/>
            <person name="Leys S.P."/>
            <person name="Shu S."/>
            <person name="Woodcroft B.J."/>
            <person name="Vervoort M."/>
            <person name="Kosik K.S."/>
            <person name="Manning G."/>
            <person name="Degnan B.M."/>
            <person name="Rokhsar D.S."/>
        </authorList>
    </citation>
    <scope>NUCLEOTIDE SEQUENCE [LARGE SCALE GENOMIC DNA]</scope>
</reference>
<dbReference type="EnsemblMetazoa" id="Aqu2.1.38609_001">
    <property type="protein sequence ID" value="Aqu2.1.38609_001"/>
    <property type="gene ID" value="Aqu2.1.38609"/>
</dbReference>
<keyword evidence="2" id="KW-1185">Reference proteome</keyword>
<evidence type="ECO:0000313" key="1">
    <source>
        <dbReference type="EnsemblMetazoa" id="Aqu2.1.38609_001"/>
    </source>
</evidence>
<dbReference type="OrthoDB" id="120976at2759"/>
<dbReference type="InterPro" id="IPR032675">
    <property type="entry name" value="LRR_dom_sf"/>
</dbReference>
<evidence type="ECO:0000313" key="2">
    <source>
        <dbReference type="Proteomes" id="UP000007879"/>
    </source>
</evidence>
<dbReference type="AlphaFoldDB" id="A0A1X7VFT2"/>
<proteinExistence type="predicted"/>
<dbReference type="KEGG" id="aqu:109580450"/>
<gene>
    <name evidence="1" type="primary">109580450</name>
</gene>
<organism evidence="1">
    <name type="scientific">Amphimedon queenslandica</name>
    <name type="common">Sponge</name>
    <dbReference type="NCBI Taxonomy" id="400682"/>
    <lineage>
        <taxon>Eukaryota</taxon>
        <taxon>Metazoa</taxon>
        <taxon>Porifera</taxon>
        <taxon>Demospongiae</taxon>
        <taxon>Heteroscleromorpha</taxon>
        <taxon>Haplosclerida</taxon>
        <taxon>Niphatidae</taxon>
        <taxon>Amphimedon</taxon>
    </lineage>
</organism>
<dbReference type="EnsemblMetazoa" id="XM_019993602.1">
    <property type="protein sequence ID" value="XP_019849161.1"/>
    <property type="gene ID" value="LOC109580450"/>
</dbReference>
<reference evidence="1" key="2">
    <citation type="submission" date="2017-05" db="UniProtKB">
        <authorList>
            <consortium name="EnsemblMetazoa"/>
        </authorList>
    </citation>
    <scope>IDENTIFICATION</scope>
</reference>
<sequence>MDNLVQLLNEAANNIFQSHFAAMIELLKDPVRSSQVMYSKRIIGEATLDVMEEPVSDEMTLDDKKESLLATIEEDVSNNYRKLKEFGKFLTSSNEFKEMGEKILREYAQYISEKDKQLLPQESIERITNMASEILRDNYEALSLSIDEPFQLASLLDPQLNEKILGKVELYRSSLAVSIGIILKAVRSAVHESSEHLELLVSALRKFEKTVPIADTIFKEYIRRDPEQDSKKEVDCYNETLSYGMQSVTSTGCGGRIYLPPGTNEKFTKMRIDFGATFFQVRREIEKKKLDPEELKLLLRDCLPDYKSQFSDKNFKSIFDILELVKEKCSLVNIHCLKTIVKIFKIKKAMVIIKKYEEQVDVFCEAMTIDLCLDQKFEVVRRPQPLLCEKLTFILNWEPQDYSLKDVMDVLTKCTSDSSINVQITCMIDTIGKSNSIAVDCYIPMSQAGYVVAIVFQKVKHAQVKALSRLIWRNVLVWDKHTTTSDEDIDKVVEQEKERAKQMKDVTEEDIKKDIEEEKAGKIYIYEAGIQLNSPLAWQCENALGQLSQDHHEVHLFYSSSKIAQLIIMNLHTKRSVTKLGIYRTPISDECATFLADALAENKIQELHELTLFLTPMSESSLNIILQSLQENSTLNHFYIRDTSISRSVSRNTETLLAAFLEKNTTLTKVYLYAITLSEDFLPILFDMVARSKAHLTLDRENKEAVATFPGYGSIMDRIHFSM</sequence>
<name>A0A1X7VFT2_AMPQE</name>